<dbReference type="Gene3D" id="1.20.1440.110">
    <property type="entry name" value="acylaminoacyl peptidase"/>
    <property type="match status" value="1"/>
</dbReference>
<keyword evidence="2" id="KW-0378">Hydrolase</keyword>
<evidence type="ECO:0000313" key="3">
    <source>
        <dbReference type="Proteomes" id="UP001174694"/>
    </source>
</evidence>
<dbReference type="Pfam" id="PF00326">
    <property type="entry name" value="Peptidase_S9"/>
    <property type="match status" value="1"/>
</dbReference>
<comment type="caution">
    <text evidence="2">The sequence shown here is derived from an EMBL/GenBank/DDBJ whole genome shotgun (WGS) entry which is preliminary data.</text>
</comment>
<dbReference type="InterPro" id="IPR050261">
    <property type="entry name" value="FrsA_esterase"/>
</dbReference>
<dbReference type="EMBL" id="JANBVO010000002">
    <property type="protein sequence ID" value="KAJ9156662.1"/>
    <property type="molecule type" value="Genomic_DNA"/>
</dbReference>
<protein>
    <submittedName>
        <fullName evidence="2">2,6-dihydropseudooxynicotine hydrolase</fullName>
    </submittedName>
</protein>
<name>A0AA38RTZ8_9PEZI</name>
<sequence>MWPLSSDGQFAFQLAEILSLSNGGGANTGEVLRAATQITAGDFESFYSEFKFLADAIHELGVTAESAGFTVSARDAYFRSSTYYRAADFFLHGNLSDPRLTTLWDSQLADFAKAISLLPIPGEKIVVQASNFTVPLYFFPGKAPGSSCGAKLPTILVGTGYDAPQEDMYHSMCTQIVARGWNCATYEGPGQSTVRRQQGLGFTPEWWTVVTPIVDYFKTRPDVDMSRLVLEGVSFGGQLAPRAAVHDDRFAAVVLVDGIWSVYDYITSQFPSQLLDPLNAGNSTAFDTIVWELYSSSLVSTQFRWVIDQGLFAFNTRSPYDFFIQLKTYTLDDSILRNVTAPIFVADGQDDTVAPGQAEQVYEALNEEAGYYVFKTELGAGEHCQIGAEAQLAMIALDWLANVFNGVNATSAML</sequence>
<reference evidence="2" key="1">
    <citation type="submission" date="2022-07" db="EMBL/GenBank/DDBJ databases">
        <title>Fungi with potential for degradation of polypropylene.</title>
        <authorList>
            <person name="Gostincar C."/>
        </authorList>
    </citation>
    <scope>NUCLEOTIDE SEQUENCE</scope>
    <source>
        <strain evidence="2">EXF-13308</strain>
    </source>
</reference>
<keyword evidence="3" id="KW-1185">Reference proteome</keyword>
<accession>A0AA38RTZ8</accession>
<dbReference type="PANTHER" id="PTHR22946">
    <property type="entry name" value="DIENELACTONE HYDROLASE DOMAIN-CONTAINING PROTEIN-RELATED"/>
    <property type="match status" value="1"/>
</dbReference>
<dbReference type="Proteomes" id="UP001174694">
    <property type="component" value="Unassembled WGS sequence"/>
</dbReference>
<dbReference type="GO" id="GO:0006508">
    <property type="term" value="P:proteolysis"/>
    <property type="evidence" value="ECO:0007669"/>
    <property type="project" value="InterPro"/>
</dbReference>
<dbReference type="Gene3D" id="3.40.50.1820">
    <property type="entry name" value="alpha/beta hydrolase"/>
    <property type="match status" value="1"/>
</dbReference>
<feature type="domain" description="Peptidase S9 prolyl oligopeptidase catalytic" evidence="1">
    <location>
        <begin position="213"/>
        <end position="276"/>
    </location>
</feature>
<dbReference type="GO" id="GO:0008236">
    <property type="term" value="F:serine-type peptidase activity"/>
    <property type="evidence" value="ECO:0007669"/>
    <property type="project" value="InterPro"/>
</dbReference>
<dbReference type="PANTHER" id="PTHR22946:SF12">
    <property type="entry name" value="CONIDIAL PIGMENT BIOSYNTHESIS PROTEIN AYG1 (AFU_ORTHOLOGUE AFUA_2G17550)"/>
    <property type="match status" value="1"/>
</dbReference>
<organism evidence="2 3">
    <name type="scientific">Pleurostoma richardsiae</name>
    <dbReference type="NCBI Taxonomy" id="41990"/>
    <lineage>
        <taxon>Eukaryota</taxon>
        <taxon>Fungi</taxon>
        <taxon>Dikarya</taxon>
        <taxon>Ascomycota</taxon>
        <taxon>Pezizomycotina</taxon>
        <taxon>Sordariomycetes</taxon>
        <taxon>Sordariomycetidae</taxon>
        <taxon>Calosphaeriales</taxon>
        <taxon>Pleurostomataceae</taxon>
        <taxon>Pleurostoma</taxon>
    </lineage>
</organism>
<proteinExistence type="predicted"/>
<gene>
    <name evidence="2" type="ORF">NKR23_g1481</name>
</gene>
<dbReference type="InterPro" id="IPR029058">
    <property type="entry name" value="AB_hydrolase_fold"/>
</dbReference>
<evidence type="ECO:0000259" key="1">
    <source>
        <dbReference type="Pfam" id="PF00326"/>
    </source>
</evidence>
<dbReference type="InterPro" id="IPR001375">
    <property type="entry name" value="Peptidase_S9_cat"/>
</dbReference>
<dbReference type="SUPFAM" id="SSF53474">
    <property type="entry name" value="alpha/beta-Hydrolases"/>
    <property type="match status" value="1"/>
</dbReference>
<evidence type="ECO:0000313" key="2">
    <source>
        <dbReference type="EMBL" id="KAJ9156662.1"/>
    </source>
</evidence>
<dbReference type="AlphaFoldDB" id="A0AA38RTZ8"/>